<comment type="caution">
    <text evidence="2">The sequence shown here is derived from an EMBL/GenBank/DDBJ whole genome shotgun (WGS) entry which is preliminary data.</text>
</comment>
<protein>
    <submittedName>
        <fullName evidence="2">Uncharacterized protein</fullName>
    </submittedName>
</protein>
<evidence type="ECO:0000256" key="1">
    <source>
        <dbReference type="SAM" id="MobiDB-lite"/>
    </source>
</evidence>
<reference evidence="2" key="1">
    <citation type="submission" date="2014-05" db="EMBL/GenBank/DDBJ databases">
        <title>Key roles for freshwater Actinobacteria revealed by deep metagenomic sequencing.</title>
        <authorList>
            <person name="Ghai R."/>
            <person name="Mizuno C.M."/>
            <person name="Picazo A."/>
            <person name="Camacho A."/>
            <person name="Rodriguez-Valera F."/>
        </authorList>
    </citation>
    <scope>NUCLEOTIDE SEQUENCE</scope>
</reference>
<dbReference type="AlphaFoldDB" id="A0A094QS45"/>
<evidence type="ECO:0000313" key="2">
    <source>
        <dbReference type="EMBL" id="KGA17476.1"/>
    </source>
</evidence>
<feature type="compositionally biased region" description="Pro residues" evidence="1">
    <location>
        <begin position="217"/>
        <end position="226"/>
    </location>
</feature>
<dbReference type="EMBL" id="JNSK01000042">
    <property type="protein sequence ID" value="KGA17476.1"/>
    <property type="molecule type" value="Genomic_DNA"/>
</dbReference>
<sequence length="226" mass="23094">MIRKLLRTKGEFMSKKKVLAVVITTLALTAGSIGVAGAASNSSQRVSVTKVSGQMGIASQQAMETLLKDLVAKGTITQAQADSIAAAIAAAKAAVKKDRKLGDKFREFKADRAEKQNLISGIIGLDTATIHSRLKAGESLAQIAGTKKDALIAALVADHTKRIDAAVTAGTLTAEQATKMKSKVVEHVTAKVNAVGGKHGFGKGGHGHKGGAKAPTLPAPAPTTGA</sequence>
<proteinExistence type="predicted"/>
<organism evidence="2">
    <name type="scientific">freshwater metagenome</name>
    <dbReference type="NCBI Taxonomy" id="449393"/>
    <lineage>
        <taxon>unclassified sequences</taxon>
        <taxon>metagenomes</taxon>
        <taxon>ecological metagenomes</taxon>
    </lineage>
</organism>
<accession>A0A094QS45</accession>
<gene>
    <name evidence="2" type="ORF">GM50_11700</name>
</gene>
<name>A0A094QS45_9ZZZZ</name>
<feature type="region of interest" description="Disordered" evidence="1">
    <location>
        <begin position="196"/>
        <end position="226"/>
    </location>
</feature>